<protein>
    <submittedName>
        <fullName evidence="3">CIA30 family protein</fullName>
    </submittedName>
</protein>
<comment type="similarity">
    <text evidence="1">Belongs to the CIA30 family.</text>
</comment>
<dbReference type="RefSeq" id="WP_260748726.1">
    <property type="nucleotide sequence ID" value="NZ_CP092109.1"/>
</dbReference>
<evidence type="ECO:0000259" key="2">
    <source>
        <dbReference type="Pfam" id="PF08547"/>
    </source>
</evidence>
<dbReference type="InterPro" id="IPR013857">
    <property type="entry name" value="NADH-UbQ_OxRdtase-assoc_prot30"/>
</dbReference>
<dbReference type="SUPFAM" id="SSF49785">
    <property type="entry name" value="Galactose-binding domain-like"/>
    <property type="match status" value="1"/>
</dbReference>
<gene>
    <name evidence="3" type="ORF">L9S41_02940</name>
</gene>
<dbReference type="Proteomes" id="UP001060414">
    <property type="component" value="Chromosome"/>
</dbReference>
<proteinExistence type="inferred from homology"/>
<dbReference type="Pfam" id="PF08547">
    <property type="entry name" value="CIA30"/>
    <property type="match status" value="1"/>
</dbReference>
<reference evidence="3" key="1">
    <citation type="journal article" date="2022" name="Environ. Microbiol.">
        <title>Geoalkalibacter halelectricus SAP #1 sp. nov. possessing extracellular electron transfer and mineral#reducing capabilities from a haloalkaline environment.</title>
        <authorList>
            <person name="Yadav S."/>
            <person name="Singh R."/>
            <person name="Sundharam S.S."/>
            <person name="Chaudhary S."/>
            <person name="Krishnamurthi S."/>
            <person name="Patil S.A."/>
        </authorList>
    </citation>
    <scope>NUCLEOTIDE SEQUENCE</scope>
    <source>
        <strain evidence="3">SAP-1</strain>
    </source>
</reference>
<evidence type="ECO:0000256" key="1">
    <source>
        <dbReference type="ARBA" id="ARBA00007884"/>
    </source>
</evidence>
<organism evidence="3 4">
    <name type="scientific">Geoalkalibacter halelectricus</name>
    <dbReference type="NCBI Taxonomy" id="2847045"/>
    <lineage>
        <taxon>Bacteria</taxon>
        <taxon>Pseudomonadati</taxon>
        <taxon>Thermodesulfobacteriota</taxon>
        <taxon>Desulfuromonadia</taxon>
        <taxon>Desulfuromonadales</taxon>
        <taxon>Geoalkalibacteraceae</taxon>
        <taxon>Geoalkalibacter</taxon>
    </lineage>
</organism>
<dbReference type="PANTHER" id="PTHR13194">
    <property type="entry name" value="COMPLEX I INTERMEDIATE-ASSOCIATED PROTEIN 30"/>
    <property type="match status" value="1"/>
</dbReference>
<name>A0ABY5ZPD0_9BACT</name>
<dbReference type="PANTHER" id="PTHR13194:SF19">
    <property type="entry name" value="NAD(P)-BINDING ROSSMANN-FOLD SUPERFAMILY PROTEIN"/>
    <property type="match status" value="1"/>
</dbReference>
<dbReference type="InterPro" id="IPR008979">
    <property type="entry name" value="Galactose-bd-like_sf"/>
</dbReference>
<feature type="domain" description="NADH:ubiquinone oxidoreductase intermediate-associated protein 30" evidence="2">
    <location>
        <begin position="7"/>
        <end position="160"/>
    </location>
</feature>
<dbReference type="EMBL" id="CP092109">
    <property type="protein sequence ID" value="UWZ80369.1"/>
    <property type="molecule type" value="Genomic_DNA"/>
</dbReference>
<evidence type="ECO:0000313" key="3">
    <source>
        <dbReference type="EMBL" id="UWZ80369.1"/>
    </source>
</evidence>
<dbReference type="InterPro" id="IPR039131">
    <property type="entry name" value="NDUFAF1"/>
</dbReference>
<keyword evidence="4" id="KW-1185">Reference proteome</keyword>
<accession>A0ABY5ZPD0</accession>
<evidence type="ECO:0000313" key="4">
    <source>
        <dbReference type="Proteomes" id="UP001060414"/>
    </source>
</evidence>
<sequence length="188" mass="20281">MVVQVIFDFLDPDVIRGWYSIDDVVMGGRSRSQVSGDPAEGMIFSGTLSLENGGGFASIRSAVGSYDLGRASGVQLVVRGDGLRYKLSLRCDSAFDGIAYQAGFATRRDEIQTIPLPWTVFAPSYHGRVLPDAPSLNPARIRSFGFLCAERRPGPFRLAIRCLLPLEEEWNATASGDAVPGPADPGEN</sequence>